<keyword evidence="3" id="KW-0812">Transmembrane</keyword>
<proteinExistence type="inferred from homology"/>
<keyword evidence="3" id="KW-1133">Transmembrane helix</keyword>
<evidence type="ECO:0000256" key="2">
    <source>
        <dbReference type="ARBA" id="ARBA00022729"/>
    </source>
</evidence>
<evidence type="ECO:0000313" key="5">
    <source>
        <dbReference type="EMBL" id="ACZ18442.1"/>
    </source>
</evidence>
<keyword evidence="3" id="KW-0472">Membrane</keyword>
<dbReference type="EnsemblBacteria" id="ACZ18442">
    <property type="protein sequence ID" value="ACZ18442"/>
    <property type="gene ID" value="Taci_0203"/>
</dbReference>
<feature type="transmembrane region" description="Helical" evidence="3">
    <location>
        <begin position="129"/>
        <end position="148"/>
    </location>
</feature>
<dbReference type="KEGG" id="tai:Taci_0203"/>
<dbReference type="InterPro" id="IPR028081">
    <property type="entry name" value="Leu-bd"/>
</dbReference>
<evidence type="ECO:0000259" key="4">
    <source>
        <dbReference type="Pfam" id="PF13458"/>
    </source>
</evidence>
<organism evidence="5 6">
    <name type="scientific">Thermanaerovibrio acidaminovorans (strain ATCC 49978 / DSM 6589 / Su883)</name>
    <name type="common">Selenomonas acidaminovorans</name>
    <dbReference type="NCBI Taxonomy" id="525903"/>
    <lineage>
        <taxon>Bacteria</taxon>
        <taxon>Thermotogati</taxon>
        <taxon>Synergistota</taxon>
        <taxon>Synergistia</taxon>
        <taxon>Synergistales</taxon>
        <taxon>Synergistaceae</taxon>
        <taxon>Thermanaerovibrio</taxon>
    </lineage>
</organism>
<dbReference type="RefSeq" id="WP_012868958.1">
    <property type="nucleotide sequence ID" value="NC_013522.1"/>
</dbReference>
<dbReference type="AlphaFoldDB" id="D1B839"/>
<dbReference type="Pfam" id="PF13458">
    <property type="entry name" value="Peripla_BP_6"/>
    <property type="match status" value="1"/>
</dbReference>
<dbReference type="PANTHER" id="PTHR30483:SF6">
    <property type="entry name" value="PERIPLASMIC BINDING PROTEIN OF ABC TRANSPORTER FOR NATURAL AMINO ACIDS"/>
    <property type="match status" value="1"/>
</dbReference>
<dbReference type="PANTHER" id="PTHR30483">
    <property type="entry name" value="LEUCINE-SPECIFIC-BINDING PROTEIN"/>
    <property type="match status" value="1"/>
</dbReference>
<dbReference type="eggNOG" id="COG0683">
    <property type="taxonomic scope" value="Bacteria"/>
</dbReference>
<dbReference type="Proteomes" id="UP000002030">
    <property type="component" value="Chromosome"/>
</dbReference>
<dbReference type="InterPro" id="IPR051010">
    <property type="entry name" value="BCAA_transport"/>
</dbReference>
<name>D1B839_THEAS</name>
<keyword evidence="2" id="KW-0732">Signal</keyword>
<comment type="similarity">
    <text evidence="1">Belongs to the leucine-binding protein family.</text>
</comment>
<dbReference type="InterPro" id="IPR028082">
    <property type="entry name" value="Peripla_BP_I"/>
</dbReference>
<dbReference type="Gene3D" id="3.40.50.2300">
    <property type="match status" value="2"/>
</dbReference>
<dbReference type="OrthoDB" id="1417at2"/>
<protein>
    <submittedName>
        <fullName evidence="5">ABC-type branched-chain amino acid transport systems periplasmic component-like protein</fullName>
    </submittedName>
</protein>
<evidence type="ECO:0000313" key="6">
    <source>
        <dbReference type="Proteomes" id="UP000002030"/>
    </source>
</evidence>
<dbReference type="EMBL" id="CP001818">
    <property type="protein sequence ID" value="ACZ18442.1"/>
    <property type="molecule type" value="Genomic_DNA"/>
</dbReference>
<accession>D1B839</accession>
<keyword evidence="6" id="KW-1185">Reference proteome</keyword>
<dbReference type="SUPFAM" id="SSF53822">
    <property type="entry name" value="Periplasmic binding protein-like I"/>
    <property type="match status" value="1"/>
</dbReference>
<evidence type="ECO:0000256" key="3">
    <source>
        <dbReference type="SAM" id="Phobius"/>
    </source>
</evidence>
<dbReference type="STRING" id="525903.Taci_0203"/>
<feature type="domain" description="Leucine-binding protein" evidence="4">
    <location>
        <begin position="162"/>
        <end position="495"/>
    </location>
</feature>
<evidence type="ECO:0000256" key="1">
    <source>
        <dbReference type="ARBA" id="ARBA00010062"/>
    </source>
</evidence>
<gene>
    <name evidence="5" type="ordered locus">Taci_0203</name>
</gene>
<dbReference type="HOGENOM" id="CLU_513791_0_0_0"/>
<sequence length="518" mass="56947">MDQSMALDRIGEILDRYGRELLEDPDRLQHLLEGEWGAGREWFFPFVMAVRTAREVGYSMPLSSPMGAVVADAMVDRFGIDPETARWASSGLVLLSRRHYGSSSEVTRSRVVDLEGVPRRRPMLSPSQILWAVMGLLWFFAALSFGVYRMLADRRPEGGEFRITLMAPLTGPGGPAGQAMLRAGQLAVEQVNAQGGIRGYRVRLLGFDSFAPDGAGAAEMADRMKAKTRPHVVVAAVGDAGALELVNWSQSTLTPVIALDAKDPKVPAVSPYKPNPFMFALLAGPNVEGRSLAHLVSRGLNRRRVLLVFDGGSPRSVEAQRRFESAFPAAGGEVANRFDVSQGSLDQLQRVLDEAALAESDSAVVALVFDHRLVDLARILRLRFRGPLVGLGLPREAHLEAFRNSWWLDDLAPGDVYVQPFVVAYRQRYKEQLPRDLVAPAVLSYDGVRWAADAISRASSYRPEGIRYALADTRSVPLVHATLTIDPSIHAPSSKAMALIYVGDRGPAFQRRIWVRGR</sequence>
<reference evidence="5 6" key="1">
    <citation type="journal article" date="2009" name="Stand. Genomic Sci.">
        <title>Complete genome sequence of Thermanaerovibrio acidaminovorans type strain (Su883).</title>
        <authorList>
            <person name="Chovatia M."/>
            <person name="Sikorski J."/>
            <person name="Schroder M."/>
            <person name="Lapidus A."/>
            <person name="Nolan M."/>
            <person name="Tice H."/>
            <person name="Glavina Del Rio T."/>
            <person name="Copeland A."/>
            <person name="Cheng J.F."/>
            <person name="Lucas S."/>
            <person name="Chen F."/>
            <person name="Bruce D."/>
            <person name="Goodwin L."/>
            <person name="Pitluck S."/>
            <person name="Ivanova N."/>
            <person name="Mavromatis K."/>
            <person name="Ovchinnikova G."/>
            <person name="Pati A."/>
            <person name="Chen A."/>
            <person name="Palaniappan K."/>
            <person name="Land M."/>
            <person name="Hauser L."/>
            <person name="Chang Y.J."/>
            <person name="Jeffries C.D."/>
            <person name="Chain P."/>
            <person name="Saunders E."/>
            <person name="Detter J.C."/>
            <person name="Brettin T."/>
            <person name="Rohde M."/>
            <person name="Goker M."/>
            <person name="Spring S."/>
            <person name="Bristow J."/>
            <person name="Markowitz V."/>
            <person name="Hugenholtz P."/>
            <person name="Kyrpides N.C."/>
            <person name="Klenk H.P."/>
            <person name="Eisen J.A."/>
        </authorList>
    </citation>
    <scope>NUCLEOTIDE SEQUENCE [LARGE SCALE GENOMIC DNA]</scope>
    <source>
        <strain evidence="6">ATCC 49978 / DSM 6589 / Su883</strain>
    </source>
</reference>